<dbReference type="AlphaFoldDB" id="A0AA36C661"/>
<dbReference type="Proteomes" id="UP001177023">
    <property type="component" value="Unassembled WGS sequence"/>
</dbReference>
<feature type="non-terminal residue" evidence="3">
    <location>
        <position position="1"/>
    </location>
</feature>
<sequence length="184" mass="18990">MISRCCHCPINPVKAHRPTGDRQRTAKHASTHHPIDGSVVSPLRIPREAIISTRRFLDLPHFISALLRVFLFCTLVGIAVAAGGMAELKSITGDAPNAPAMMPQPMGFWGSTAVGLAPMDFGDEGPMVGGGVEGMERENLMLGALTVLGNLINPSADAGGGCGGPGVSLAEATGGGFYKGRGNS</sequence>
<keyword evidence="2" id="KW-0812">Transmembrane</keyword>
<keyword evidence="2" id="KW-0472">Membrane</keyword>
<evidence type="ECO:0000256" key="2">
    <source>
        <dbReference type="SAM" id="Phobius"/>
    </source>
</evidence>
<gene>
    <name evidence="3" type="ORF">MSPICULIGERA_LOCUS1565</name>
</gene>
<keyword evidence="4" id="KW-1185">Reference proteome</keyword>
<name>A0AA36C661_9BILA</name>
<reference evidence="3" key="1">
    <citation type="submission" date="2023-06" db="EMBL/GenBank/DDBJ databases">
        <authorList>
            <person name="Delattre M."/>
        </authorList>
    </citation>
    <scope>NUCLEOTIDE SEQUENCE</scope>
    <source>
        <strain evidence="3">AF72</strain>
    </source>
</reference>
<protein>
    <submittedName>
        <fullName evidence="3">Uncharacterized protein</fullName>
    </submittedName>
</protein>
<evidence type="ECO:0000313" key="4">
    <source>
        <dbReference type="Proteomes" id="UP001177023"/>
    </source>
</evidence>
<feature type="region of interest" description="Disordered" evidence="1">
    <location>
        <begin position="14"/>
        <end position="37"/>
    </location>
</feature>
<accession>A0AA36C661</accession>
<evidence type="ECO:0000313" key="3">
    <source>
        <dbReference type="EMBL" id="CAJ0560462.1"/>
    </source>
</evidence>
<feature type="transmembrane region" description="Helical" evidence="2">
    <location>
        <begin position="62"/>
        <end position="82"/>
    </location>
</feature>
<organism evidence="3 4">
    <name type="scientific">Mesorhabditis spiculigera</name>
    <dbReference type="NCBI Taxonomy" id="96644"/>
    <lineage>
        <taxon>Eukaryota</taxon>
        <taxon>Metazoa</taxon>
        <taxon>Ecdysozoa</taxon>
        <taxon>Nematoda</taxon>
        <taxon>Chromadorea</taxon>
        <taxon>Rhabditida</taxon>
        <taxon>Rhabditina</taxon>
        <taxon>Rhabditomorpha</taxon>
        <taxon>Rhabditoidea</taxon>
        <taxon>Rhabditidae</taxon>
        <taxon>Mesorhabditinae</taxon>
        <taxon>Mesorhabditis</taxon>
    </lineage>
</organism>
<proteinExistence type="predicted"/>
<comment type="caution">
    <text evidence="3">The sequence shown here is derived from an EMBL/GenBank/DDBJ whole genome shotgun (WGS) entry which is preliminary data.</text>
</comment>
<keyword evidence="2" id="KW-1133">Transmembrane helix</keyword>
<evidence type="ECO:0000256" key="1">
    <source>
        <dbReference type="SAM" id="MobiDB-lite"/>
    </source>
</evidence>
<dbReference type="EMBL" id="CATQJA010000446">
    <property type="protein sequence ID" value="CAJ0560462.1"/>
    <property type="molecule type" value="Genomic_DNA"/>
</dbReference>